<gene>
    <name evidence="3" type="ORF">SLS58_004530</name>
</gene>
<sequence>MCYSCIDISDTVSVNDSTTPTNFTLPSGIWAGQTVLTATGIGADTNYNDTLFDFEALMLNYASNCHATGDQASPTDDCSYPQTPFAVRCSLHPCLRTYGANVTGSVYTETLVSSTNLPASRSETNGYMWSLATEPVLQAGVWRSCNTTSSPTSSNVFAVEPTNNTLVPSQSRGSTDNLTYYPDACIWAYNFGAALSLQEYLGDMFAGNALQFYATPAALVGDLWLQNLYRNGTADAASVRAYMDGLAASVTANMRARGDDNTRRAGHAAGTPLVARTCVRVRWAWLALPAALAALALGFLAALVVAVRAWEVERGSPRVAGWKSSALVPLFHGLDGRVMMVERHRRGTAGGADDDDAGGLSSVAVSRSEMQEIARRTRVRLDHEGRGLRFVETSVPPAEPEVKPVGEPGQYSSAVDEQRYSLLTTDGVVDKRAYVMESGEINKMLGVDLKWVVADRVVAAWEDDTPDHVHSLGRLSSHNKKADFSLLLGHSTEDRNACVLLFHLPLRVRPGSASKPTDLFLVLPPDTFSSPTPLEITTATTSEIPNPHLDVLRSTGLSDAVCAVRLAFNLTKPGYVLMPRIKLKHELLGTPRELLLKLRSLSQTTSFDVYLKRNTYSQVALGNFRAALLEGSASTPQLRPKLMYQGRGAKQDAWELFGGLHANNTEPGRENSLVARQDGSDREGSAPPSYKEVVKASPPPSEKPSKGPDTAEKASGARKTPDAPGQGSISVVEETPPAPTQPLSRKRTFAEAESPTASDNEVEAELRKKGSASLDDLTTQDLLREIATWMQDGWAVDTNVHQKLLVPLLALGYHAHQRNLADFDLTKGRCTSQLYIRLAAPSTQGVISLPCSPARAVIDVEEDMAHLVAWANGSVFRGAESVLREETALLGAAAARAYNGGLKAREEYVRQKALITSHAQDHEPALLPVIESPLKYAQGDDPRFGLRGESNNIELFFDLFLIANLTTFTSTHSITDTSTLVAYIGLFAIIWFTWLQITLHDVRFAMDSGYERVCKVIQFVIFVGFALVGSSFNPGGKEHNNTNFRILCIMLFISRLLLGAQYSVALFFIRRKVRGLAWPLGLTITCFILCGGAFYSMVPAFSETSGNGLGIYYVWYIIIAIEVAIVIGTACVWRQLSFKKTHLMERMGLLTLIIIGEGAIGVTKTVAKLMSKSGLTFEGCFLIVCIVLILTFLFFLYFDPAPTHHIGSIRQLLWAALHFPLHLSLIGIVEGSQQVALARYVFAALHRFQDAASRACLTEHLSGSSLAAALTAAVTPLKLDEKLESRDQVPVIMASIEAVGNVTGLCSAANTAGEDEIPDVLRAVTTDVLGGLFESIGVKPPKGVGAYESARSAYFTLYVYYWASLLIAMLCLGAIIWVVATSAASTAKGKGRSALFEKLALGSRAVVVVVAALLGAGAANRLFIYNFLGSMAVLPVVAGLLGAVVLIDRLGRWLDLRKS</sequence>
<protein>
    <submittedName>
        <fullName evidence="3">Uncharacterized protein</fullName>
    </submittedName>
</protein>
<feature type="transmembrane region" description="Helical" evidence="2">
    <location>
        <begin position="283"/>
        <end position="307"/>
    </location>
</feature>
<accession>A0ABR3TUH0</accession>
<feature type="transmembrane region" description="Helical" evidence="2">
    <location>
        <begin position="1012"/>
        <end position="1032"/>
    </location>
</feature>
<feature type="transmembrane region" description="Helical" evidence="2">
    <location>
        <begin position="1211"/>
        <end position="1229"/>
    </location>
</feature>
<feature type="transmembrane region" description="Helical" evidence="2">
    <location>
        <begin position="1076"/>
        <end position="1098"/>
    </location>
</feature>
<feature type="compositionally biased region" description="Basic and acidic residues" evidence="1">
    <location>
        <begin position="703"/>
        <end position="712"/>
    </location>
</feature>
<dbReference type="Pfam" id="PF06772">
    <property type="entry name" value="LtrA"/>
    <property type="match status" value="1"/>
</dbReference>
<feature type="transmembrane region" description="Helical" evidence="2">
    <location>
        <begin position="1359"/>
        <end position="1380"/>
    </location>
</feature>
<feature type="transmembrane region" description="Helical" evidence="2">
    <location>
        <begin position="980"/>
        <end position="1000"/>
    </location>
</feature>
<evidence type="ECO:0000313" key="4">
    <source>
        <dbReference type="Proteomes" id="UP001521184"/>
    </source>
</evidence>
<feature type="transmembrane region" description="Helical" evidence="2">
    <location>
        <begin position="1110"/>
        <end position="1133"/>
    </location>
</feature>
<keyword evidence="2" id="KW-1133">Transmembrane helix</keyword>
<keyword evidence="2" id="KW-0812">Transmembrane</keyword>
<keyword evidence="4" id="KW-1185">Reference proteome</keyword>
<proteinExistence type="predicted"/>
<comment type="caution">
    <text evidence="3">The sequence shown here is derived from an EMBL/GenBank/DDBJ whole genome shotgun (WGS) entry which is preliminary data.</text>
</comment>
<feature type="transmembrane region" description="Helical" evidence="2">
    <location>
        <begin position="1401"/>
        <end position="1418"/>
    </location>
</feature>
<feature type="transmembrane region" description="Helical" evidence="2">
    <location>
        <begin position="1044"/>
        <end position="1069"/>
    </location>
</feature>
<evidence type="ECO:0000313" key="3">
    <source>
        <dbReference type="EMBL" id="KAL1644250.1"/>
    </source>
</evidence>
<feature type="region of interest" description="Disordered" evidence="1">
    <location>
        <begin position="660"/>
        <end position="767"/>
    </location>
</feature>
<name>A0ABR3TUH0_9PEZI</name>
<reference evidence="3 4" key="1">
    <citation type="journal article" date="2023" name="Plant Dis.">
        <title>First Report of Diplodia intermedia Causing Canker and Dieback Diseases on Apple Trees in Canada.</title>
        <authorList>
            <person name="Ellouze W."/>
            <person name="Ilyukhin E."/>
            <person name="Sulman M."/>
            <person name="Ali S."/>
        </authorList>
    </citation>
    <scope>NUCLEOTIDE SEQUENCE [LARGE SCALE GENOMIC DNA]</scope>
    <source>
        <strain evidence="3 4">M45-28</strain>
    </source>
</reference>
<dbReference type="InterPro" id="IPR010640">
    <property type="entry name" value="Low_temperature_requirement_A"/>
</dbReference>
<dbReference type="PANTHER" id="PTHR42101">
    <property type="entry name" value="CHROMOSOME 16, WHOLE GENOME SHOTGUN SEQUENCE"/>
    <property type="match status" value="1"/>
</dbReference>
<feature type="transmembrane region" description="Helical" evidence="2">
    <location>
        <begin position="1424"/>
        <end position="1447"/>
    </location>
</feature>
<organism evidence="3 4">
    <name type="scientific">Diplodia intermedia</name>
    <dbReference type="NCBI Taxonomy" id="856260"/>
    <lineage>
        <taxon>Eukaryota</taxon>
        <taxon>Fungi</taxon>
        <taxon>Dikarya</taxon>
        <taxon>Ascomycota</taxon>
        <taxon>Pezizomycotina</taxon>
        <taxon>Dothideomycetes</taxon>
        <taxon>Dothideomycetes incertae sedis</taxon>
        <taxon>Botryosphaeriales</taxon>
        <taxon>Botryosphaeriaceae</taxon>
        <taxon>Diplodia</taxon>
    </lineage>
</organism>
<keyword evidence="2" id="KW-0472">Membrane</keyword>
<feature type="transmembrane region" description="Helical" evidence="2">
    <location>
        <begin position="1175"/>
        <end position="1199"/>
    </location>
</feature>
<dbReference type="Proteomes" id="UP001521184">
    <property type="component" value="Unassembled WGS sequence"/>
</dbReference>
<evidence type="ECO:0000256" key="1">
    <source>
        <dbReference type="SAM" id="MobiDB-lite"/>
    </source>
</evidence>
<dbReference type="EMBL" id="JAKEKT020000024">
    <property type="protein sequence ID" value="KAL1644250.1"/>
    <property type="molecule type" value="Genomic_DNA"/>
</dbReference>
<evidence type="ECO:0000256" key="2">
    <source>
        <dbReference type="SAM" id="Phobius"/>
    </source>
</evidence>
<dbReference type="PANTHER" id="PTHR42101:SF1">
    <property type="entry name" value="LOW TEMPERATURE REQUIREMENT A"/>
    <property type="match status" value="1"/>
</dbReference>